<gene>
    <name evidence="1" type="ORF">BU25DRAFT_452074</name>
</gene>
<evidence type="ECO:0000313" key="1">
    <source>
        <dbReference type="EMBL" id="KAF2622323.1"/>
    </source>
</evidence>
<sequence length="585" mass="67673">MMSIYLGQLYPGTKLAPRTIRLVAIKPGVFGDPISCTLETVSLDDHPHYRALSYTWGDTRHKRHISLNGNLFVVNQDLHAALRRLRHEQKWQTYWIDMLCINQADFDERSEQVVLMPKIYSKAKQVVFWLADTTNDTTDNKMELTPTQVYAAKAFLERLERDPSYQATEVDLVHEEILDTISSILACSWWTRVWTVQEAILPLRAILLMGPVHIQWETLVRAARNFMAQLEQNSLQHPPAYLHVMLRLYQQVTVIEWIRELRYSKEHLKLSFLLHAFRSRLCTDSRDKLFAFLGLVSELSIYARIIPDYKLSTSEVLGTIFEKLIPLEDNLNLLVRQKEGKRRLNLPTWMPDLTAEVDPRQSDLHMYVMYNLPRFFNASHRKPQGTLQMPSSPWKVDERSKCLSVQGLPFDKILEVSRHDPQRLPLKDEEHVEFLQTVLNDFKDPKKVYARNRGLPYNLWCLVNFDQIVIKPPEGTISVQIRTRKIKPDDYFGHTPPIQPLGVMAEFLPLFSCFTTEKGYIGLGPHDMKEGDDVCILLGADVPFVLRPTRGGEKHEYVGHCFVQGIMDGEALEGIVFCSSLFLKD</sequence>
<dbReference type="EMBL" id="MU006745">
    <property type="protein sequence ID" value="KAF2622323.1"/>
    <property type="molecule type" value="Genomic_DNA"/>
</dbReference>
<protein>
    <submittedName>
        <fullName evidence="1">HET-domain-containing protein</fullName>
    </submittedName>
</protein>
<dbReference type="Proteomes" id="UP000799754">
    <property type="component" value="Unassembled WGS sequence"/>
</dbReference>
<accession>A0ACB6RKJ8</accession>
<reference evidence="1" key="1">
    <citation type="journal article" date="2020" name="Stud. Mycol.">
        <title>101 Dothideomycetes genomes: a test case for predicting lifestyles and emergence of pathogens.</title>
        <authorList>
            <person name="Haridas S."/>
            <person name="Albert R."/>
            <person name="Binder M."/>
            <person name="Bloem J."/>
            <person name="Labutti K."/>
            <person name="Salamov A."/>
            <person name="Andreopoulos B."/>
            <person name="Baker S."/>
            <person name="Barry K."/>
            <person name="Bills G."/>
            <person name="Bluhm B."/>
            <person name="Cannon C."/>
            <person name="Castanera R."/>
            <person name="Culley D."/>
            <person name="Daum C."/>
            <person name="Ezra D."/>
            <person name="Gonzalez J."/>
            <person name="Henrissat B."/>
            <person name="Kuo A."/>
            <person name="Liang C."/>
            <person name="Lipzen A."/>
            <person name="Lutzoni F."/>
            <person name="Magnuson J."/>
            <person name="Mondo S."/>
            <person name="Nolan M."/>
            <person name="Ohm R."/>
            <person name="Pangilinan J."/>
            <person name="Park H.-J."/>
            <person name="Ramirez L."/>
            <person name="Alfaro M."/>
            <person name="Sun H."/>
            <person name="Tritt A."/>
            <person name="Yoshinaga Y."/>
            <person name="Zwiers L.-H."/>
            <person name="Turgeon B."/>
            <person name="Goodwin S."/>
            <person name="Spatafora J."/>
            <person name="Crous P."/>
            <person name="Grigoriev I."/>
        </authorList>
    </citation>
    <scope>NUCLEOTIDE SEQUENCE</scope>
    <source>
        <strain evidence="1">CBS 525.71</strain>
    </source>
</reference>
<name>A0ACB6RKJ8_9PLEO</name>
<evidence type="ECO:0000313" key="2">
    <source>
        <dbReference type="Proteomes" id="UP000799754"/>
    </source>
</evidence>
<organism evidence="1 2">
    <name type="scientific">Macroventuria anomochaeta</name>
    <dbReference type="NCBI Taxonomy" id="301207"/>
    <lineage>
        <taxon>Eukaryota</taxon>
        <taxon>Fungi</taxon>
        <taxon>Dikarya</taxon>
        <taxon>Ascomycota</taxon>
        <taxon>Pezizomycotina</taxon>
        <taxon>Dothideomycetes</taxon>
        <taxon>Pleosporomycetidae</taxon>
        <taxon>Pleosporales</taxon>
        <taxon>Pleosporineae</taxon>
        <taxon>Didymellaceae</taxon>
        <taxon>Macroventuria</taxon>
    </lineage>
</organism>
<keyword evidence="2" id="KW-1185">Reference proteome</keyword>
<proteinExistence type="predicted"/>
<comment type="caution">
    <text evidence="1">The sequence shown here is derived from an EMBL/GenBank/DDBJ whole genome shotgun (WGS) entry which is preliminary data.</text>
</comment>